<dbReference type="Proteomes" id="UP000836597">
    <property type="component" value="Chromosome"/>
</dbReference>
<evidence type="ECO:0000256" key="1">
    <source>
        <dbReference type="ARBA" id="ARBA00004739"/>
    </source>
</evidence>
<dbReference type="InterPro" id="IPR015659">
    <property type="entry name" value="Proline_oxidase"/>
</dbReference>
<dbReference type="InterPro" id="IPR008219">
    <property type="entry name" value="PRODH_bac_arc"/>
</dbReference>
<dbReference type="EMBL" id="LR746496">
    <property type="protein sequence ID" value="CAA7601259.1"/>
    <property type="molecule type" value="Genomic_DNA"/>
</dbReference>
<feature type="binding site" evidence="10">
    <location>
        <position position="132"/>
    </location>
    <ligand>
        <name>FAD</name>
        <dbReference type="ChEBI" id="CHEBI:57692"/>
    </ligand>
</feature>
<reference evidence="13" key="1">
    <citation type="submission" date="2014-11" db="EMBL/GenBank/DDBJ databases">
        <authorList>
            <person name="Hornung B.V."/>
        </authorList>
    </citation>
    <scope>NUCLEOTIDE SEQUENCE</scope>
    <source>
        <strain evidence="13">INE</strain>
    </source>
</reference>
<feature type="binding site" evidence="10">
    <location>
        <begin position="181"/>
        <end position="183"/>
    </location>
    <ligand>
        <name>FAD</name>
        <dbReference type="ChEBI" id="CHEBI:57692"/>
    </ligand>
</feature>
<feature type="binding site" evidence="10">
    <location>
        <position position="160"/>
    </location>
    <ligand>
        <name>FAD</name>
        <dbReference type="ChEBI" id="CHEBI:57692"/>
    </ligand>
</feature>
<dbReference type="PANTHER" id="PTHR13914">
    <property type="entry name" value="PROLINE OXIDASE"/>
    <property type="match status" value="1"/>
</dbReference>
<protein>
    <recommendedName>
        <fullName evidence="2">proline dehydrogenase</fullName>
        <ecNumber evidence="2">1.5.5.2</ecNumber>
    </recommendedName>
</protein>
<dbReference type="SUPFAM" id="SSF51730">
    <property type="entry name" value="FAD-linked oxidoreductase"/>
    <property type="match status" value="1"/>
</dbReference>
<evidence type="ECO:0000313" key="12">
    <source>
        <dbReference type="EMBL" id="CAA7601259.1"/>
    </source>
</evidence>
<evidence type="ECO:0000256" key="9">
    <source>
        <dbReference type="PIRSR" id="PIRSR000196-1"/>
    </source>
</evidence>
<evidence type="ECO:0000256" key="8">
    <source>
        <dbReference type="ARBA" id="ARBA00048779"/>
    </source>
</evidence>
<dbReference type="KEGG" id="aacx:DEACI_1913"/>
<feature type="binding site" evidence="10">
    <location>
        <position position="195"/>
    </location>
    <ligand>
        <name>FAD</name>
        <dbReference type="ChEBI" id="CHEBI:57692"/>
    </ligand>
</feature>
<evidence type="ECO:0000313" key="14">
    <source>
        <dbReference type="Proteomes" id="UP001071230"/>
    </source>
</evidence>
<feature type="binding site" evidence="10">
    <location>
        <begin position="220"/>
        <end position="221"/>
    </location>
    <ligand>
        <name>FAD</name>
        <dbReference type="ChEBI" id="CHEBI:57692"/>
    </ligand>
</feature>
<keyword evidence="3" id="KW-0285">Flavoprotein</keyword>
<dbReference type="Gene3D" id="3.20.20.220">
    <property type="match status" value="1"/>
</dbReference>
<feature type="binding site" evidence="9">
    <location>
        <position position="97"/>
    </location>
    <ligand>
        <name>substrate</name>
    </ligand>
</feature>
<feature type="binding site" evidence="9">
    <location>
        <position position="283"/>
    </location>
    <ligand>
        <name>substrate</name>
    </ligand>
</feature>
<comment type="cofactor">
    <cofactor evidence="10">
        <name>FAD</name>
        <dbReference type="ChEBI" id="CHEBI:57692"/>
    </cofactor>
    <text evidence="10">Binds 1 FAD per subunit.</text>
</comment>
<evidence type="ECO:0000259" key="11">
    <source>
        <dbReference type="Pfam" id="PF01619"/>
    </source>
</evidence>
<evidence type="ECO:0000256" key="10">
    <source>
        <dbReference type="PIRSR" id="PIRSR000196-2"/>
    </source>
</evidence>
<dbReference type="Proteomes" id="UP001071230">
    <property type="component" value="Unassembled WGS sequence"/>
</dbReference>
<proteinExistence type="predicted"/>
<name>A0A8S0W7X8_9FIRM</name>
<organism evidence="12">
    <name type="scientific">Acididesulfobacillus acetoxydans</name>
    <dbReference type="NCBI Taxonomy" id="1561005"/>
    <lineage>
        <taxon>Bacteria</taxon>
        <taxon>Bacillati</taxon>
        <taxon>Bacillota</taxon>
        <taxon>Clostridia</taxon>
        <taxon>Eubacteriales</taxon>
        <taxon>Peptococcaceae</taxon>
        <taxon>Acididesulfobacillus</taxon>
    </lineage>
</organism>
<keyword evidence="5 10" id="KW-0274">FAD</keyword>
<evidence type="ECO:0000256" key="6">
    <source>
        <dbReference type="ARBA" id="ARBA00023002"/>
    </source>
</evidence>
<dbReference type="PIRSF" id="PIRSF000196">
    <property type="entry name" value="Pro_dehydrog"/>
    <property type="match status" value="1"/>
</dbReference>
<dbReference type="PANTHER" id="PTHR13914:SF0">
    <property type="entry name" value="PROLINE DEHYDROGENASE 1, MITOCHONDRIAL"/>
    <property type="match status" value="1"/>
</dbReference>
<feature type="binding site" evidence="9">
    <location>
        <position position="282"/>
    </location>
    <ligand>
        <name>substrate</name>
    </ligand>
</feature>
<feature type="domain" description="Proline dehydrogenase" evidence="11">
    <location>
        <begin position="42"/>
        <end position="293"/>
    </location>
</feature>
<keyword evidence="14" id="KW-1185">Reference proteome</keyword>
<evidence type="ECO:0000313" key="13">
    <source>
        <dbReference type="EMBL" id="CEJ08462.1"/>
    </source>
</evidence>
<keyword evidence="7" id="KW-0642">Proline metabolism</keyword>
<evidence type="ECO:0000256" key="5">
    <source>
        <dbReference type="ARBA" id="ARBA00022827"/>
    </source>
</evidence>
<dbReference type="InterPro" id="IPR002872">
    <property type="entry name" value="Proline_DH_dom"/>
</dbReference>
<dbReference type="GO" id="GO:0000166">
    <property type="term" value="F:nucleotide binding"/>
    <property type="evidence" value="ECO:0007669"/>
    <property type="project" value="UniProtKB-KW"/>
</dbReference>
<dbReference type="RefSeq" id="WP_240984816.1">
    <property type="nucleotide sequence ID" value="NZ_CDGJ01000082.1"/>
</dbReference>
<comment type="catalytic activity">
    <reaction evidence="8">
        <text>L-proline + a quinone = (S)-1-pyrroline-5-carboxylate + a quinol + H(+)</text>
        <dbReference type="Rhea" id="RHEA:23784"/>
        <dbReference type="ChEBI" id="CHEBI:15378"/>
        <dbReference type="ChEBI" id="CHEBI:17388"/>
        <dbReference type="ChEBI" id="CHEBI:24646"/>
        <dbReference type="ChEBI" id="CHEBI:60039"/>
        <dbReference type="ChEBI" id="CHEBI:132124"/>
        <dbReference type="EC" id="1.5.5.2"/>
    </reaction>
</comment>
<evidence type="ECO:0000256" key="7">
    <source>
        <dbReference type="ARBA" id="ARBA00023062"/>
    </source>
</evidence>
<gene>
    <name evidence="12" type="ORF">DEACI_1913</name>
    <name evidence="13" type="ORF">DEACI_2938</name>
</gene>
<dbReference type="InterPro" id="IPR029041">
    <property type="entry name" value="FAD-linked_oxidoreductase-like"/>
</dbReference>
<keyword evidence="6 12" id="KW-0560">Oxidoreductase</keyword>
<dbReference type="Pfam" id="PF01619">
    <property type="entry name" value="Pro_dh"/>
    <property type="match status" value="1"/>
</dbReference>
<keyword evidence="4 10" id="KW-0547">Nucleotide-binding</keyword>
<evidence type="ECO:0000256" key="3">
    <source>
        <dbReference type="ARBA" id="ARBA00022630"/>
    </source>
</evidence>
<dbReference type="EC" id="1.5.5.2" evidence="2"/>
<evidence type="ECO:0000256" key="4">
    <source>
        <dbReference type="ARBA" id="ARBA00022741"/>
    </source>
</evidence>
<dbReference type="GO" id="GO:0004657">
    <property type="term" value="F:proline dehydrogenase activity"/>
    <property type="evidence" value="ECO:0007669"/>
    <property type="project" value="UniProtKB-EC"/>
</dbReference>
<evidence type="ECO:0000256" key="2">
    <source>
        <dbReference type="ARBA" id="ARBA00012695"/>
    </source>
</evidence>
<dbReference type="GO" id="GO:0010133">
    <property type="term" value="P:L-proline catabolic process to L-glutamate"/>
    <property type="evidence" value="ECO:0007669"/>
    <property type="project" value="InterPro"/>
</dbReference>
<dbReference type="AlphaFoldDB" id="A0A8S0W7X8"/>
<sequence>MEATRTFFLALAKNRPARNMAAKYGLRFGAKRFVAGETLPEALEQIKRLNREGIAATLDRLGEFVSTREEAERAAGWSLETLEGIARSGVESHLSLKLTQLGLDLGSGICEKNLRQILTRAAQHKIFVRIDMEDFPRCQATIDLFQTMRRDFPLIGLVLQSYLYRSEQDVLDLKANLRLVKGAYKEPASVAFPEKAKVDGNLLRLVRLQLDNGWYVGVASHDEKIIASTKDYVREHNIDKECFEFQMLYGIKTEVQKKLAQEGYKVRVYVPYGTDWYGYFMRRLAERPANVWFIVKNFFKK</sequence>
<dbReference type="EMBL" id="CDGJ01000082">
    <property type="protein sequence ID" value="CEJ08462.1"/>
    <property type="molecule type" value="Genomic_DNA"/>
</dbReference>
<accession>A0A8S0W7X8</accession>
<comment type="pathway">
    <text evidence="1">Amino-acid degradation; L-proline degradation into L-glutamate; L-glutamate from L-proline: step 1/2.</text>
</comment>
<reference evidence="12" key="2">
    <citation type="submission" date="2020-01" db="EMBL/GenBank/DDBJ databases">
        <authorList>
            <person name="Hornung B."/>
        </authorList>
    </citation>
    <scope>NUCLEOTIDE SEQUENCE</scope>
    <source>
        <strain evidence="12">PacBioINE</strain>
    </source>
</reference>